<feature type="transmembrane region" description="Helical" evidence="7">
    <location>
        <begin position="409"/>
        <end position="432"/>
    </location>
</feature>
<gene>
    <name evidence="8" type="ORF">AWL63_10395</name>
</gene>
<dbReference type="KEGG" id="span:AWL63_10395"/>
<evidence type="ECO:0000256" key="4">
    <source>
        <dbReference type="ARBA" id="ARBA00022692"/>
    </source>
</evidence>
<organism evidence="8 9">
    <name type="scientific">Sphingomonas panacis</name>
    <dbReference type="NCBI Taxonomy" id="1560345"/>
    <lineage>
        <taxon>Bacteria</taxon>
        <taxon>Pseudomonadati</taxon>
        <taxon>Pseudomonadota</taxon>
        <taxon>Alphaproteobacteria</taxon>
        <taxon>Sphingomonadales</taxon>
        <taxon>Sphingomonadaceae</taxon>
        <taxon>Sphingomonas</taxon>
    </lineage>
</organism>
<evidence type="ECO:0000256" key="7">
    <source>
        <dbReference type="SAM" id="Phobius"/>
    </source>
</evidence>
<dbReference type="PANTHER" id="PTHR23517:SF15">
    <property type="entry name" value="PROTON-DEPENDENT OLIGOPEPTIDE FAMILY TRANSPORT PROTEIN"/>
    <property type="match status" value="1"/>
</dbReference>
<feature type="transmembrane region" description="Helical" evidence="7">
    <location>
        <begin position="192"/>
        <end position="209"/>
    </location>
</feature>
<dbReference type="Pfam" id="PF07690">
    <property type="entry name" value="MFS_1"/>
    <property type="match status" value="1"/>
</dbReference>
<evidence type="ECO:0000256" key="2">
    <source>
        <dbReference type="ARBA" id="ARBA00022448"/>
    </source>
</evidence>
<reference evidence="8 9" key="1">
    <citation type="submission" date="2016-01" db="EMBL/GenBank/DDBJ databases">
        <title>Complete genome and mega plasmid sequence of Sphingomonas panacis DCY99 elicits systemic resistance in rice to Xanthomonas oryzae.</title>
        <authorList>
            <person name="Kim Y.J."/>
            <person name="Yang D.C."/>
            <person name="Sing P."/>
        </authorList>
    </citation>
    <scope>NUCLEOTIDE SEQUENCE [LARGE SCALE GENOMIC DNA]</scope>
    <source>
        <strain evidence="8 9">DCY99</strain>
    </source>
</reference>
<feature type="transmembrane region" description="Helical" evidence="7">
    <location>
        <begin position="308"/>
        <end position="331"/>
    </location>
</feature>
<keyword evidence="6 7" id="KW-0472">Membrane</keyword>
<feature type="transmembrane region" description="Helical" evidence="7">
    <location>
        <begin position="230"/>
        <end position="253"/>
    </location>
</feature>
<dbReference type="OrthoDB" id="9772725at2"/>
<dbReference type="InterPro" id="IPR011701">
    <property type="entry name" value="MFS"/>
</dbReference>
<dbReference type="GO" id="GO:0022857">
    <property type="term" value="F:transmembrane transporter activity"/>
    <property type="evidence" value="ECO:0007669"/>
    <property type="project" value="InterPro"/>
</dbReference>
<evidence type="ECO:0000313" key="8">
    <source>
        <dbReference type="EMBL" id="AOH84319.1"/>
    </source>
</evidence>
<dbReference type="Gene3D" id="1.20.1250.20">
    <property type="entry name" value="MFS general substrate transporter like domains"/>
    <property type="match status" value="2"/>
</dbReference>
<dbReference type="AlphaFoldDB" id="A0A1B3ZA60"/>
<protein>
    <submittedName>
        <fullName evidence="8">Amino acid transporter</fullName>
    </submittedName>
</protein>
<evidence type="ECO:0000313" key="9">
    <source>
        <dbReference type="Proteomes" id="UP000094256"/>
    </source>
</evidence>
<evidence type="ECO:0000256" key="3">
    <source>
        <dbReference type="ARBA" id="ARBA00022475"/>
    </source>
</evidence>
<name>A0A1B3ZA60_9SPHN</name>
<proteinExistence type="predicted"/>
<dbReference type="PANTHER" id="PTHR23517">
    <property type="entry name" value="RESISTANCE PROTEIN MDTM, PUTATIVE-RELATED-RELATED"/>
    <property type="match status" value="1"/>
</dbReference>
<feature type="transmembrane region" description="Helical" evidence="7">
    <location>
        <begin position="273"/>
        <end position="296"/>
    </location>
</feature>
<feature type="transmembrane region" description="Helical" evidence="7">
    <location>
        <begin position="79"/>
        <end position="98"/>
    </location>
</feature>
<keyword evidence="2" id="KW-0813">Transport</keyword>
<feature type="transmembrane region" description="Helical" evidence="7">
    <location>
        <begin position="166"/>
        <end position="186"/>
    </location>
</feature>
<dbReference type="Proteomes" id="UP000094256">
    <property type="component" value="Chromosome"/>
</dbReference>
<dbReference type="EMBL" id="CP014168">
    <property type="protein sequence ID" value="AOH84319.1"/>
    <property type="molecule type" value="Genomic_DNA"/>
</dbReference>
<sequence length="452" mass="46962">MGDAVFNDGTVLDRRFLALAMMEFWERFAMTGVKSLLVLILVDHVLAGDLTRVAGATALRDASVAVFGPISTTGLASQLYGYANALIYLSIPLGGLAGDLAGSRRVMVASSGAGMLLGLMLMLGNGSFLIGLLFFAIGTGLLKGNLSAQVGLLFHDEAQRRRAYTVYLGFLNAGVICGPLVCGALEVFAGPAYGIGAAGVALAIGLVFYTGNGEDVAVGPTTANPAYPPVGPAAATGVLIVALAAVYLCFAAYEQLNNIFLVWARSHVDLRLGGWAIPVAWLLSFDGAFTLTLVAVSHLTTRALERRGITIGAAVQVLLGGLCCSAGYLVLTIGSLSGGTLPLAWAIAYLLLIDAAVVLIWSSCLSLIAGVAPRRLIGFWVGLFYLHGFFANLWVGLSGVYYERMGTPSFWLLHAGVAGAGALLVLVVGFPLMRAVRARQAITTSACANAPA</sequence>
<comment type="subcellular location">
    <subcellularLocation>
        <location evidence="1">Cell membrane</location>
        <topology evidence="1">Multi-pass membrane protein</topology>
    </subcellularLocation>
</comment>
<feature type="transmembrane region" description="Helical" evidence="7">
    <location>
        <begin position="376"/>
        <end position="397"/>
    </location>
</feature>
<dbReference type="GO" id="GO:0005886">
    <property type="term" value="C:plasma membrane"/>
    <property type="evidence" value="ECO:0007669"/>
    <property type="project" value="UniProtKB-SubCell"/>
</dbReference>
<keyword evidence="9" id="KW-1185">Reference proteome</keyword>
<dbReference type="InterPro" id="IPR050171">
    <property type="entry name" value="MFS_Transporters"/>
</dbReference>
<keyword evidence="5 7" id="KW-1133">Transmembrane helix</keyword>
<evidence type="ECO:0000256" key="5">
    <source>
        <dbReference type="ARBA" id="ARBA00022989"/>
    </source>
</evidence>
<dbReference type="InterPro" id="IPR036259">
    <property type="entry name" value="MFS_trans_sf"/>
</dbReference>
<evidence type="ECO:0000256" key="6">
    <source>
        <dbReference type="ARBA" id="ARBA00023136"/>
    </source>
</evidence>
<dbReference type="RefSeq" id="WP_069204882.1">
    <property type="nucleotide sequence ID" value="NZ_CP014168.1"/>
</dbReference>
<accession>A0A1B3ZA60</accession>
<keyword evidence="3" id="KW-1003">Cell membrane</keyword>
<feature type="transmembrane region" description="Helical" evidence="7">
    <location>
        <begin position="343"/>
        <end position="369"/>
    </location>
</feature>
<keyword evidence="4 7" id="KW-0812">Transmembrane</keyword>
<evidence type="ECO:0000256" key="1">
    <source>
        <dbReference type="ARBA" id="ARBA00004651"/>
    </source>
</evidence>
<dbReference type="SUPFAM" id="SSF103473">
    <property type="entry name" value="MFS general substrate transporter"/>
    <property type="match status" value="1"/>
</dbReference>